<keyword evidence="3" id="KW-0472">Membrane</keyword>
<keyword evidence="3" id="KW-1133">Transmembrane helix</keyword>
<evidence type="ECO:0000259" key="4">
    <source>
        <dbReference type="Pfam" id="PF03816"/>
    </source>
</evidence>
<evidence type="ECO:0000256" key="1">
    <source>
        <dbReference type="ARBA" id="ARBA00006068"/>
    </source>
</evidence>
<dbReference type="RefSeq" id="WP_204729219.1">
    <property type="nucleotide sequence ID" value="NZ_JAFBDK010000007.1"/>
</dbReference>
<dbReference type="PANTHER" id="PTHR33392:SF6">
    <property type="entry name" value="POLYISOPRENYL-TEICHOIC ACID--PEPTIDOGLYCAN TEICHOIC ACID TRANSFERASE TAGU"/>
    <property type="match status" value="1"/>
</dbReference>
<dbReference type="InterPro" id="IPR050922">
    <property type="entry name" value="LytR/CpsA/Psr_CW_biosynth"/>
</dbReference>
<dbReference type="PANTHER" id="PTHR33392">
    <property type="entry name" value="POLYISOPRENYL-TEICHOIC ACID--PEPTIDOGLYCAN TEICHOIC ACID TRANSFERASE TAGU"/>
    <property type="match status" value="1"/>
</dbReference>
<accession>A0ABW5ZCU5</accession>
<feature type="transmembrane region" description="Helical" evidence="3">
    <location>
        <begin position="41"/>
        <end position="63"/>
    </location>
</feature>
<evidence type="ECO:0000313" key="6">
    <source>
        <dbReference type="Proteomes" id="UP001597561"/>
    </source>
</evidence>
<name>A0ABW5ZCU5_9BACL</name>
<protein>
    <submittedName>
        <fullName evidence="5">LCP family protein</fullName>
    </submittedName>
</protein>
<organism evidence="5 6">
    <name type="scientific">Jeotgalibacillus terrae</name>
    <dbReference type="NCBI Taxonomy" id="587735"/>
    <lineage>
        <taxon>Bacteria</taxon>
        <taxon>Bacillati</taxon>
        <taxon>Bacillota</taxon>
        <taxon>Bacilli</taxon>
        <taxon>Bacillales</taxon>
        <taxon>Caryophanaceae</taxon>
        <taxon>Jeotgalibacillus</taxon>
    </lineage>
</organism>
<sequence>MKERKGIGKDHQLEFTEKDQGEVFEKLRNHHTKSKYSPGKALPLIAALLFVMVGAVLILPMLLEENPQVPSAGKEENETNEVFIPDSENNEVSDLPDDRTFTLLSLVRNSSQTSRIEYGIVMVFNTETKVMTYTSIPRDAYVPVQRNDQEEPEADKFTNAALSSGIDGAAKTVENLLGINIDETVWVDEIQLQESLKSYVTDYRILPIYTDDGKRDPEEREELRLEVLQPLIESRHYKDNPQTIKHDLNVPFDTAEIIAANRSAQFVNVMKGAVAQQMEDGMNYEVLSEDQLSQQKEKLTEHLFKDEGIFAFEVMYPEQSFFENQKYYMVSRLEWTGAQVVEINSVEITDETGNKLDDEGLDWSLYGLDGEEGFGLMEDEPEGMIKIEDFPIGARTRVAFEFELDGETTTEDRWFKINYTYNGEEQEQIVSWNFLNRIR</sequence>
<keyword evidence="3" id="KW-0812">Transmembrane</keyword>
<comment type="similarity">
    <text evidence="1">Belongs to the LytR/CpsA/Psr (LCP) family.</text>
</comment>
<evidence type="ECO:0000256" key="3">
    <source>
        <dbReference type="SAM" id="Phobius"/>
    </source>
</evidence>
<dbReference type="Gene3D" id="3.30.420.590">
    <property type="match status" value="1"/>
</dbReference>
<feature type="domain" description="Cell envelope-related transcriptional attenuator" evidence="4">
    <location>
        <begin position="120"/>
        <end position="188"/>
    </location>
</feature>
<proteinExistence type="inferred from homology"/>
<evidence type="ECO:0000256" key="2">
    <source>
        <dbReference type="SAM" id="MobiDB-lite"/>
    </source>
</evidence>
<keyword evidence="6" id="KW-1185">Reference proteome</keyword>
<feature type="region of interest" description="Disordered" evidence="2">
    <location>
        <begin position="69"/>
        <end position="94"/>
    </location>
</feature>
<comment type="caution">
    <text evidence="5">The sequence shown here is derived from an EMBL/GenBank/DDBJ whole genome shotgun (WGS) entry which is preliminary data.</text>
</comment>
<dbReference type="EMBL" id="JBHUPG010000003">
    <property type="protein sequence ID" value="MFD2910739.1"/>
    <property type="molecule type" value="Genomic_DNA"/>
</dbReference>
<dbReference type="Proteomes" id="UP001597561">
    <property type="component" value="Unassembled WGS sequence"/>
</dbReference>
<reference evidence="6" key="1">
    <citation type="journal article" date="2019" name="Int. J. Syst. Evol. Microbiol.">
        <title>The Global Catalogue of Microorganisms (GCM) 10K type strain sequencing project: providing services to taxonomists for standard genome sequencing and annotation.</title>
        <authorList>
            <consortium name="The Broad Institute Genomics Platform"/>
            <consortium name="The Broad Institute Genome Sequencing Center for Infectious Disease"/>
            <person name="Wu L."/>
            <person name="Ma J."/>
        </authorList>
    </citation>
    <scope>NUCLEOTIDE SEQUENCE [LARGE SCALE GENOMIC DNA]</scope>
    <source>
        <strain evidence="6">KCTC 13528</strain>
    </source>
</reference>
<dbReference type="InterPro" id="IPR004474">
    <property type="entry name" value="LytR_CpsA_psr"/>
</dbReference>
<dbReference type="Pfam" id="PF03816">
    <property type="entry name" value="LytR_cpsA_psr"/>
    <property type="match status" value="1"/>
</dbReference>
<evidence type="ECO:0000313" key="5">
    <source>
        <dbReference type="EMBL" id="MFD2910739.1"/>
    </source>
</evidence>
<gene>
    <name evidence="5" type="ORF">ACFS5P_02510</name>
</gene>